<dbReference type="InterPro" id="IPR023614">
    <property type="entry name" value="Porin_dom_sf"/>
</dbReference>
<accession>A0A2U0SGJ7</accession>
<organism evidence="1 2">
    <name type="scientific">Sphingomonas pokkalii</name>
    <dbReference type="NCBI Taxonomy" id="2175090"/>
    <lineage>
        <taxon>Bacteria</taxon>
        <taxon>Pseudomonadati</taxon>
        <taxon>Pseudomonadota</taxon>
        <taxon>Alphaproteobacteria</taxon>
        <taxon>Sphingomonadales</taxon>
        <taxon>Sphingomonadaceae</taxon>
        <taxon>Sphingomonas</taxon>
    </lineage>
</organism>
<dbReference type="OrthoDB" id="9807854at2"/>
<evidence type="ECO:0000313" key="1">
    <source>
        <dbReference type="EMBL" id="PVX30498.1"/>
    </source>
</evidence>
<gene>
    <name evidence="1" type="ORF">DD559_15040</name>
</gene>
<protein>
    <submittedName>
        <fullName evidence="1">Porin</fullName>
    </submittedName>
</protein>
<sequence length="468" mass="48764">MARSTGFLPRICLGRVVSSGQRAQPASGNVIMVLAPFGAVLLLASGPAPSILDSADATTTARAAPPAAPVGLAEAARAEKDQVRRTQIEWRNGSPVLVSPDGGTTFRLLGQAIVDTTGTSGARVASRNTRNTDFRTAHLGFAGTVANRFFYQLETEFVGGRADILWAYAGVRGKLGAGVTGDVIAGNLQNDRGIEGSSGGEALPFVEANFVASAIAPDRGGFALGAQARLTGARWHASFAVTGNDIDVRQAQSGNRTLLARAHWNPIKGPAATLHLGAWMFDESFRGGTRTLGLGGNVAHGLNARTVLPMPVLTGVTGDRGVGVEAGGVFGRFWVMGEAGRRSVDLPRGEARSDAKSLSAGWFVNAGAFPYAAATGGIGRPVVKRSVFQGGAGPVELTARYQELIVRTPGARGVGTTLTGGVNWYLSSMMRVMANVSAWRLNPANTPGSIGPRTDRGTTWVLRAQFVF</sequence>
<dbReference type="Gene3D" id="2.40.160.10">
    <property type="entry name" value="Porin"/>
    <property type="match status" value="1"/>
</dbReference>
<reference evidence="1 2" key="1">
    <citation type="submission" date="2018-05" db="EMBL/GenBank/DDBJ databases">
        <title>Description of Sphingomonas pokkalii sp nov, isolated from the rhizosphere of saline tolerant pokkali rice and its draft genome analysis.</title>
        <authorList>
            <person name="Menon R."/>
            <person name="Kumari S."/>
            <person name="Rameshkumar N."/>
        </authorList>
    </citation>
    <scope>NUCLEOTIDE SEQUENCE [LARGE SCALE GENOMIC DNA]</scope>
    <source>
        <strain evidence="1 2">L3B27</strain>
    </source>
</reference>
<dbReference type="AlphaFoldDB" id="A0A2U0SGJ7"/>
<dbReference type="SUPFAM" id="SSF56935">
    <property type="entry name" value="Porins"/>
    <property type="match status" value="1"/>
</dbReference>
<proteinExistence type="predicted"/>
<evidence type="ECO:0000313" key="2">
    <source>
        <dbReference type="Proteomes" id="UP000245890"/>
    </source>
</evidence>
<dbReference type="Proteomes" id="UP000245890">
    <property type="component" value="Unassembled WGS sequence"/>
</dbReference>
<name>A0A2U0SGJ7_9SPHN</name>
<dbReference type="Pfam" id="PF07396">
    <property type="entry name" value="Porin_O_P"/>
    <property type="match status" value="1"/>
</dbReference>
<dbReference type="EMBL" id="QENQ01000001">
    <property type="protein sequence ID" value="PVX30498.1"/>
    <property type="molecule type" value="Genomic_DNA"/>
</dbReference>
<dbReference type="InterPro" id="IPR010870">
    <property type="entry name" value="Porin_O/P"/>
</dbReference>
<comment type="caution">
    <text evidence="1">The sequence shown here is derived from an EMBL/GenBank/DDBJ whole genome shotgun (WGS) entry which is preliminary data.</text>
</comment>
<keyword evidence="2" id="KW-1185">Reference proteome</keyword>